<dbReference type="OrthoDB" id="9810372at2"/>
<accession>A0A4Y4CW92</accession>
<proteinExistence type="predicted"/>
<dbReference type="SUPFAM" id="SSF53067">
    <property type="entry name" value="Actin-like ATPase domain"/>
    <property type="match status" value="1"/>
</dbReference>
<dbReference type="InterPro" id="IPR049874">
    <property type="entry name" value="ROK_cs"/>
</dbReference>
<dbReference type="CDD" id="cd24066">
    <property type="entry name" value="ASKHA_NBD_ROK_EcFRK-like"/>
    <property type="match status" value="1"/>
</dbReference>
<dbReference type="PANTHER" id="PTHR18964:SF174">
    <property type="entry name" value="D-ALLOSE KINASE-RELATED"/>
    <property type="match status" value="1"/>
</dbReference>
<reference evidence="1 2" key="1">
    <citation type="submission" date="2019-06" db="EMBL/GenBank/DDBJ databases">
        <title>Whole genome shotgun sequence of Zoogloea ramigera NBRC 15342.</title>
        <authorList>
            <person name="Hosoyama A."/>
            <person name="Uohara A."/>
            <person name="Ohji S."/>
            <person name="Ichikawa N."/>
        </authorList>
    </citation>
    <scope>NUCLEOTIDE SEQUENCE [LARGE SCALE GENOMIC DNA]</scope>
    <source>
        <strain evidence="1 2">NBRC 15342</strain>
    </source>
</reference>
<dbReference type="PANTHER" id="PTHR18964">
    <property type="entry name" value="ROK (REPRESSOR, ORF, KINASE) FAMILY"/>
    <property type="match status" value="1"/>
</dbReference>
<dbReference type="PROSITE" id="PS01125">
    <property type="entry name" value="ROK"/>
    <property type="match status" value="1"/>
</dbReference>
<gene>
    <name evidence="1" type="ORF">ZRA01_24650</name>
</gene>
<name>A0A4Y4CW92_ZOORA</name>
<dbReference type="Gene3D" id="3.30.420.40">
    <property type="match status" value="2"/>
</dbReference>
<protein>
    <submittedName>
        <fullName evidence="1">N-acetylglucosamine kinase</fullName>
    </submittedName>
</protein>
<dbReference type="AlphaFoldDB" id="A0A4Y4CW92"/>
<dbReference type="GO" id="GO:0004396">
    <property type="term" value="F:hexokinase activity"/>
    <property type="evidence" value="ECO:0007669"/>
    <property type="project" value="TreeGrafter"/>
</dbReference>
<sequence>MQLRIGIDLGGTKIEVIALGAAGQELARHRVPTPQGDYAATLAAVVGLVERVERETGRRGTVGVGTPGALSRVSGLIKNANSTCLIGEPLKDDLQALLGREVRVANDANCFALSEAVDGAGRGAQVVFGVILGTGVGAGIVVNGRALDGANGIAGEWGHNPLPLPAGDDLPLPACYCGRAGCIETYLSGPGLAMDHARCSGELARPEGIVAGAAEGDPACEASLARYEQRLARALAGVINILDPDVIVLGGGLSNIERLYQRVPSLWCPHVFSDHVATRLVQARHGDSSGVWGAAWLWPD</sequence>
<organism evidence="1 2">
    <name type="scientific">Zoogloea ramigera</name>
    <dbReference type="NCBI Taxonomy" id="350"/>
    <lineage>
        <taxon>Bacteria</taxon>
        <taxon>Pseudomonadati</taxon>
        <taxon>Pseudomonadota</taxon>
        <taxon>Betaproteobacteria</taxon>
        <taxon>Rhodocyclales</taxon>
        <taxon>Zoogloeaceae</taxon>
        <taxon>Zoogloea</taxon>
    </lineage>
</organism>
<keyword evidence="1" id="KW-0808">Transferase</keyword>
<evidence type="ECO:0000313" key="2">
    <source>
        <dbReference type="Proteomes" id="UP000318422"/>
    </source>
</evidence>
<keyword evidence="2" id="KW-1185">Reference proteome</keyword>
<dbReference type="InterPro" id="IPR000600">
    <property type="entry name" value="ROK"/>
</dbReference>
<dbReference type="Pfam" id="PF00480">
    <property type="entry name" value="ROK"/>
    <property type="match status" value="1"/>
</dbReference>
<comment type="caution">
    <text evidence="1">The sequence shown here is derived from an EMBL/GenBank/DDBJ whole genome shotgun (WGS) entry which is preliminary data.</text>
</comment>
<dbReference type="InterPro" id="IPR043129">
    <property type="entry name" value="ATPase_NBD"/>
</dbReference>
<dbReference type="RefSeq" id="WP_141352658.1">
    <property type="nucleotide sequence ID" value="NZ_BJNV01000043.1"/>
</dbReference>
<keyword evidence="1" id="KW-0418">Kinase</keyword>
<dbReference type="Proteomes" id="UP000318422">
    <property type="component" value="Unassembled WGS sequence"/>
</dbReference>
<evidence type="ECO:0000313" key="1">
    <source>
        <dbReference type="EMBL" id="GEC96392.1"/>
    </source>
</evidence>
<dbReference type="EMBL" id="BJNV01000043">
    <property type="protein sequence ID" value="GEC96392.1"/>
    <property type="molecule type" value="Genomic_DNA"/>
</dbReference>